<keyword evidence="1" id="KW-0472">Membrane</keyword>
<evidence type="ECO:0000313" key="2">
    <source>
        <dbReference type="EMBL" id="CDO05225.1"/>
    </source>
</evidence>
<keyword evidence="3" id="KW-1185">Reference proteome</keyword>
<proteinExistence type="predicted"/>
<evidence type="ECO:0000313" key="3">
    <source>
        <dbReference type="Proteomes" id="UP000028863"/>
    </source>
</evidence>
<reference evidence="2" key="2">
    <citation type="submission" date="2014-03" db="EMBL/GenBank/DDBJ databases">
        <authorList>
            <person name="Urmite Genomes"/>
        </authorList>
    </citation>
    <scope>NUCLEOTIDE SEQUENCE</scope>
    <source>
        <strain evidence="2">S1</strain>
    </source>
</reference>
<dbReference type="Proteomes" id="UP000028863">
    <property type="component" value="Unassembled WGS sequence"/>
</dbReference>
<name>W9BFQ7_9BACI</name>
<protein>
    <submittedName>
        <fullName evidence="2">Uncharacterized protein</fullName>
    </submittedName>
</protein>
<feature type="transmembrane region" description="Helical" evidence="1">
    <location>
        <begin position="47"/>
        <end position="64"/>
    </location>
</feature>
<keyword evidence="1" id="KW-0812">Transmembrane</keyword>
<sequence>MFFKPNKNADKKSINIALFCTFIYWAGFLLINSILEFFGKNISVNSFLLLITGLIIFFVSEYLSKLIKYKKTT</sequence>
<dbReference type="AlphaFoldDB" id="W9BFQ7"/>
<feature type="transmembrane region" description="Helical" evidence="1">
    <location>
        <begin position="12"/>
        <end position="35"/>
    </location>
</feature>
<dbReference type="RefSeq" id="WP_036578749.1">
    <property type="nucleotide sequence ID" value="NZ_CABLBW010000005.1"/>
</dbReference>
<organism evidence="2 3">
    <name type="scientific">Oceanobacillus picturae</name>
    <dbReference type="NCBI Taxonomy" id="171693"/>
    <lineage>
        <taxon>Bacteria</taxon>
        <taxon>Bacillati</taxon>
        <taxon>Bacillota</taxon>
        <taxon>Bacilli</taxon>
        <taxon>Bacillales</taxon>
        <taxon>Bacillaceae</taxon>
        <taxon>Oceanobacillus</taxon>
    </lineage>
</organism>
<dbReference type="EMBL" id="CCAX010000005">
    <property type="protein sequence ID" value="CDO05225.1"/>
    <property type="molecule type" value="Genomic_DNA"/>
</dbReference>
<reference evidence="2" key="1">
    <citation type="submission" date="2014-03" db="EMBL/GenBank/DDBJ databases">
        <title>Draft genome sequencing of Oceanobacillus picturae strain S1 isolated from human gut.</title>
        <authorList>
            <person name="Croce O."/>
            <person name="Lagier J.C."/>
            <person name="Raoult D."/>
        </authorList>
    </citation>
    <scope>NUCLEOTIDE SEQUENCE [LARGE SCALE GENOMIC DNA]</scope>
    <source>
        <strain evidence="2">S1</strain>
    </source>
</reference>
<accession>W9BFQ7</accession>
<gene>
    <name evidence="2" type="ORF">BN988_03815</name>
</gene>
<comment type="caution">
    <text evidence="2">The sequence shown here is derived from an EMBL/GenBank/DDBJ whole genome shotgun (WGS) entry which is preliminary data.</text>
</comment>
<keyword evidence="1" id="KW-1133">Transmembrane helix</keyword>
<evidence type="ECO:0000256" key="1">
    <source>
        <dbReference type="SAM" id="Phobius"/>
    </source>
</evidence>